<dbReference type="Pfam" id="PF02720">
    <property type="entry name" value="DUF222"/>
    <property type="match status" value="1"/>
</dbReference>
<name>A0A544VUH5_9MYCO</name>
<protein>
    <submittedName>
        <fullName evidence="3">DUF222 domain-containing protein</fullName>
    </submittedName>
</protein>
<feature type="non-terminal residue" evidence="3">
    <location>
        <position position="327"/>
    </location>
</feature>
<evidence type="ECO:0000313" key="3">
    <source>
        <dbReference type="EMBL" id="TQR83622.1"/>
    </source>
</evidence>
<proteinExistence type="predicted"/>
<organism evidence="3 4">
    <name type="scientific">Mycolicibacterium hodleri</name>
    <dbReference type="NCBI Taxonomy" id="49897"/>
    <lineage>
        <taxon>Bacteria</taxon>
        <taxon>Bacillati</taxon>
        <taxon>Actinomycetota</taxon>
        <taxon>Actinomycetes</taxon>
        <taxon>Mycobacteriales</taxon>
        <taxon>Mycobacteriaceae</taxon>
        <taxon>Mycolicibacterium</taxon>
    </lineage>
</organism>
<dbReference type="InterPro" id="IPR003870">
    <property type="entry name" value="DUF222"/>
</dbReference>
<sequence length="327" mass="34650">MTFVTRRLKIDSMFDRLMDATTGTSGAGSLAAWSRVESAACARRVAAMAAMFDAAHAADGSAERDQWCTDTWDAVSAHIGAVLRITTGAASNQLLIAIALHERFPQVAAVFAEGLLTYQLVRTVVQRGALVVDPDALHELDRLLAEALSTREPMSVATAEKTVDAFVAHVDPHAVHRTETRARGRSVDVSEDEDGSGMATVYATLFAHDAKAFDARVDALARTVCPADPRTLDQRRADAIGALAHGNDRLACLCETDDCPAGENPPSTGVVVYVIASADTLDERPVPPPPAPEPEPTVPEPVEDAEQAGDVSEPAAVDKSNECTALD</sequence>
<feature type="region of interest" description="Disordered" evidence="1">
    <location>
        <begin position="279"/>
        <end position="327"/>
    </location>
</feature>
<feature type="domain" description="DUF222" evidence="2">
    <location>
        <begin position="35"/>
        <end position="282"/>
    </location>
</feature>
<dbReference type="Proteomes" id="UP000315759">
    <property type="component" value="Unassembled WGS sequence"/>
</dbReference>
<keyword evidence="4" id="KW-1185">Reference proteome</keyword>
<dbReference type="AlphaFoldDB" id="A0A544VUH5"/>
<comment type="caution">
    <text evidence="3">The sequence shown here is derived from an EMBL/GenBank/DDBJ whole genome shotgun (WGS) entry which is preliminary data.</text>
</comment>
<gene>
    <name evidence="3" type="ORF">D8S82_25755</name>
</gene>
<evidence type="ECO:0000259" key="2">
    <source>
        <dbReference type="Pfam" id="PF02720"/>
    </source>
</evidence>
<feature type="compositionally biased region" description="Pro residues" evidence="1">
    <location>
        <begin position="286"/>
        <end position="299"/>
    </location>
</feature>
<dbReference type="EMBL" id="VIFX01000041">
    <property type="protein sequence ID" value="TQR83622.1"/>
    <property type="molecule type" value="Genomic_DNA"/>
</dbReference>
<evidence type="ECO:0000256" key="1">
    <source>
        <dbReference type="SAM" id="MobiDB-lite"/>
    </source>
</evidence>
<reference evidence="3 4" key="1">
    <citation type="submission" date="2018-10" db="EMBL/GenBank/DDBJ databases">
        <title>Draft genome of Mycobacterium hodleri strain B.</title>
        <authorList>
            <person name="Amande T.J."/>
            <person name="Mcgenity T.J."/>
        </authorList>
    </citation>
    <scope>NUCLEOTIDE SEQUENCE [LARGE SCALE GENOMIC DNA]</scope>
    <source>
        <strain evidence="3 4">B</strain>
    </source>
</reference>
<accession>A0A544VUH5</accession>
<evidence type="ECO:0000313" key="4">
    <source>
        <dbReference type="Proteomes" id="UP000315759"/>
    </source>
</evidence>